<dbReference type="PIRSF" id="PIRSF033328">
    <property type="entry name" value="Phest_Mll4975"/>
    <property type="match status" value="1"/>
</dbReference>
<gene>
    <name evidence="1" type="ORF">NA8A_01910</name>
</gene>
<accession>K2NA05</accession>
<dbReference type="Proteomes" id="UP000007374">
    <property type="component" value="Unassembled WGS sequence"/>
</dbReference>
<name>K2NA05_9HYPH</name>
<evidence type="ECO:0000313" key="2">
    <source>
        <dbReference type="Proteomes" id="UP000007374"/>
    </source>
</evidence>
<evidence type="ECO:0008006" key="3">
    <source>
        <dbReference type="Google" id="ProtNLM"/>
    </source>
</evidence>
<proteinExistence type="predicted"/>
<keyword evidence="2" id="KW-1185">Reference proteome</keyword>
<dbReference type="STRING" id="721133.SAMN05216176_102387"/>
<protein>
    <recommendedName>
        <fullName evidence="3">Phosphonate metabolism protein</fullName>
    </recommendedName>
</protein>
<dbReference type="eggNOG" id="COG3709">
    <property type="taxonomic scope" value="Bacteria"/>
</dbReference>
<dbReference type="InterPro" id="IPR009389">
    <property type="entry name" value="DUF1045"/>
</dbReference>
<evidence type="ECO:0000313" key="1">
    <source>
        <dbReference type="EMBL" id="EKF44458.1"/>
    </source>
</evidence>
<dbReference type="EMBL" id="AMSI01000001">
    <property type="protein sequence ID" value="EKF44458.1"/>
    <property type="molecule type" value="Genomic_DNA"/>
</dbReference>
<dbReference type="RefSeq" id="WP_009755705.1">
    <property type="nucleotide sequence ID" value="NZ_AMSI01000001.1"/>
</dbReference>
<dbReference type="Pfam" id="PF06299">
    <property type="entry name" value="DUF1045"/>
    <property type="match status" value="1"/>
</dbReference>
<comment type="caution">
    <text evidence="1">The sequence shown here is derived from an EMBL/GenBank/DDBJ whole genome shotgun (WGS) entry which is preliminary data.</text>
</comment>
<reference evidence="1 2" key="1">
    <citation type="journal article" date="2012" name="J. Bacteriol.">
        <title>Genome Sequence of Nitratireductor indicus Type Strain C115.</title>
        <authorList>
            <person name="Lai Q."/>
            <person name="Li G."/>
            <person name="Yu Z."/>
            <person name="Shao Z."/>
        </authorList>
    </citation>
    <scope>NUCLEOTIDE SEQUENCE [LARGE SCALE GENOMIC DNA]</scope>
    <source>
        <strain evidence="1 2">C115</strain>
    </source>
</reference>
<organism evidence="1 2">
    <name type="scientific">Nitratireductor indicus C115</name>
    <dbReference type="NCBI Taxonomy" id="1231190"/>
    <lineage>
        <taxon>Bacteria</taxon>
        <taxon>Pseudomonadati</taxon>
        <taxon>Pseudomonadota</taxon>
        <taxon>Alphaproteobacteria</taxon>
        <taxon>Hyphomicrobiales</taxon>
        <taxon>Phyllobacteriaceae</taxon>
        <taxon>Nitratireductor</taxon>
    </lineage>
</organism>
<sequence>MRYAIYFTPEQNDPLTRAAARWLGRDAFTGEQNPPVETDVFTAAEIAFHTAAARRYGFHATLKAPFSLAEGQTEQGLIAALADFAQRTDPLFLPRGVVRRLDGFYALVPEERSASLDRFAGSVVESFEPFRAPLSPEDIERRNPENLSPAQLKNLHKWGYPYVFEEFRFHMTLTGRVPQNEAARMERAIDGFFGPLLSEPLEIASLALFVEPEPGAPFLVRSFHELGWAKTRKTA</sequence>
<dbReference type="AlphaFoldDB" id="K2NA05"/>
<dbReference type="NCBIfam" id="TIGR03223">
    <property type="entry name" value="Phn_opern_protn"/>
    <property type="match status" value="1"/>
</dbReference>
<dbReference type="PATRIC" id="fig|1231190.3.peg.405"/>
<dbReference type="OrthoDB" id="4954742at2"/>